<sequence>NRERKTDDRAILRAAWRMESGSSSKPAGRGQIQPGY</sequence>
<proteinExistence type="predicted"/>
<accession>A0A061RC25</accession>
<feature type="region of interest" description="Disordered" evidence="1">
    <location>
        <begin position="1"/>
        <end position="36"/>
    </location>
</feature>
<gene>
    <name evidence="2" type="ORF">TSPGSL018_8989</name>
</gene>
<organism evidence="2">
    <name type="scientific">Tetraselmis sp. GSL018</name>
    <dbReference type="NCBI Taxonomy" id="582737"/>
    <lineage>
        <taxon>Eukaryota</taxon>
        <taxon>Viridiplantae</taxon>
        <taxon>Chlorophyta</taxon>
        <taxon>core chlorophytes</taxon>
        <taxon>Chlorodendrophyceae</taxon>
        <taxon>Chlorodendrales</taxon>
        <taxon>Chlorodendraceae</taxon>
        <taxon>Tetraselmis</taxon>
    </lineage>
</organism>
<evidence type="ECO:0000313" key="2">
    <source>
        <dbReference type="EMBL" id="JAC68334.1"/>
    </source>
</evidence>
<dbReference type="AlphaFoldDB" id="A0A061RC25"/>
<name>A0A061RC25_9CHLO</name>
<reference evidence="2" key="1">
    <citation type="submission" date="2014-05" db="EMBL/GenBank/DDBJ databases">
        <title>The transcriptome of the halophilic microalga Tetraselmis sp. GSL018 isolated from the Great Salt Lake, Utah.</title>
        <authorList>
            <person name="Jinkerson R.E."/>
            <person name="D'Adamo S."/>
            <person name="Posewitz M.C."/>
        </authorList>
    </citation>
    <scope>NUCLEOTIDE SEQUENCE</scope>
    <source>
        <strain evidence="2">GSL018</strain>
    </source>
</reference>
<feature type="compositionally biased region" description="Basic and acidic residues" evidence="1">
    <location>
        <begin position="1"/>
        <end position="11"/>
    </location>
</feature>
<dbReference type="EMBL" id="GBEZ01018065">
    <property type="protein sequence ID" value="JAC68334.1"/>
    <property type="molecule type" value="Transcribed_RNA"/>
</dbReference>
<evidence type="ECO:0000256" key="1">
    <source>
        <dbReference type="SAM" id="MobiDB-lite"/>
    </source>
</evidence>
<protein>
    <submittedName>
        <fullName evidence="2">Uncharacterized protein</fullName>
    </submittedName>
</protein>
<feature type="non-terminal residue" evidence="2">
    <location>
        <position position="1"/>
    </location>
</feature>